<sequence>MTALPATSSPSKPVTTGLGVEIRALLLLAGPLVLGNLAQMAIHTTEVIILGRYDVQALAAAALAVNLYFACGTFGMGLMTAASPMIAAERGRRKHSVRDIRRTVRQGMWVALTVCLPIWAVLWNAEQLFLLMGQQPDLARDAGQFMRIAMWGLLPWLLQFVLRMYVSALERPIWGVFVTLCGVAMNLVACWALVFGNLGFPELGLQGAAIANLIANCTLFAVMALVVTQVRAFRRYRLFGRFWVADWGRYRALFKLGLPIAVTFAFEVAIFSSAAFLMGLISRDSLAAHAVAIQIASFAFMVPFSLSQAATVRVGLHHGARDAQAAARAGWAALGLGVLAACLMSAIMALIPGALVGLFIDPADASAASAFALALSFLLVAAIFQLVDAVQAVGAGVLRGLQDTRWPMLFAAFGYWVVGMGTAWFFAFRLGWDGVGVWIGLAAGLAVVSVLMVGRWALRERFGLGLYA</sequence>
<dbReference type="PANTHER" id="PTHR43298:SF2">
    <property type="entry name" value="FMN_FAD EXPORTER YEEO-RELATED"/>
    <property type="match status" value="1"/>
</dbReference>
<dbReference type="CDD" id="cd13131">
    <property type="entry name" value="MATE_NorM_like"/>
    <property type="match status" value="1"/>
</dbReference>
<keyword evidence="4" id="KW-1003">Cell membrane</keyword>
<dbReference type="GO" id="GO:0006811">
    <property type="term" value="P:monoatomic ion transport"/>
    <property type="evidence" value="ECO:0007669"/>
    <property type="project" value="UniProtKB-KW"/>
</dbReference>
<evidence type="ECO:0000313" key="11">
    <source>
        <dbReference type="EMBL" id="PXW78564.1"/>
    </source>
</evidence>
<feature type="transmembrane region" description="Helical" evidence="10">
    <location>
        <begin position="107"/>
        <end position="125"/>
    </location>
</feature>
<feature type="transmembrane region" description="Helical" evidence="10">
    <location>
        <begin position="435"/>
        <end position="458"/>
    </location>
</feature>
<dbReference type="GO" id="GO:0005886">
    <property type="term" value="C:plasma membrane"/>
    <property type="evidence" value="ECO:0007669"/>
    <property type="project" value="UniProtKB-SubCell"/>
</dbReference>
<keyword evidence="12" id="KW-1185">Reference proteome</keyword>
<evidence type="ECO:0000256" key="5">
    <source>
        <dbReference type="ARBA" id="ARBA00022692"/>
    </source>
</evidence>
<feature type="transmembrane region" description="Helical" evidence="10">
    <location>
        <begin position="331"/>
        <end position="360"/>
    </location>
</feature>
<feature type="transmembrane region" description="Helical" evidence="10">
    <location>
        <begin position="366"/>
        <end position="387"/>
    </location>
</feature>
<dbReference type="Proteomes" id="UP000248014">
    <property type="component" value="Unassembled WGS sequence"/>
</dbReference>
<evidence type="ECO:0000313" key="12">
    <source>
        <dbReference type="Proteomes" id="UP000248014"/>
    </source>
</evidence>
<dbReference type="InterPro" id="IPR050222">
    <property type="entry name" value="MATE_MdtK"/>
</dbReference>
<comment type="caution">
    <text evidence="11">The sequence shown here is derived from an EMBL/GenBank/DDBJ whole genome shotgun (WGS) entry which is preliminary data.</text>
</comment>
<feature type="transmembrane region" description="Helical" evidence="10">
    <location>
        <begin position="58"/>
        <end position="86"/>
    </location>
</feature>
<feature type="transmembrane region" description="Helical" evidence="10">
    <location>
        <begin position="256"/>
        <end position="281"/>
    </location>
</feature>
<dbReference type="PANTHER" id="PTHR43298">
    <property type="entry name" value="MULTIDRUG RESISTANCE PROTEIN NORM-RELATED"/>
    <property type="match status" value="1"/>
</dbReference>
<dbReference type="NCBIfam" id="TIGR00797">
    <property type="entry name" value="matE"/>
    <property type="match status" value="1"/>
</dbReference>
<dbReference type="PIRSF" id="PIRSF006603">
    <property type="entry name" value="DinF"/>
    <property type="match status" value="1"/>
</dbReference>
<evidence type="ECO:0000256" key="9">
    <source>
        <dbReference type="ARBA" id="ARBA00031636"/>
    </source>
</evidence>
<feature type="transmembrane region" description="Helical" evidence="10">
    <location>
        <begin position="207"/>
        <end position="227"/>
    </location>
</feature>
<evidence type="ECO:0000256" key="7">
    <source>
        <dbReference type="ARBA" id="ARBA00023065"/>
    </source>
</evidence>
<evidence type="ECO:0000256" key="3">
    <source>
        <dbReference type="ARBA" id="ARBA00022449"/>
    </source>
</evidence>
<name>A0A2V3VBL7_9SPHN</name>
<feature type="transmembrane region" description="Helical" evidence="10">
    <location>
        <begin position="145"/>
        <end position="166"/>
    </location>
</feature>
<dbReference type="InterPro" id="IPR002528">
    <property type="entry name" value="MATE_fam"/>
</dbReference>
<evidence type="ECO:0000256" key="2">
    <source>
        <dbReference type="ARBA" id="ARBA00022448"/>
    </source>
</evidence>
<keyword evidence="8 10" id="KW-0472">Membrane</keyword>
<keyword evidence="3" id="KW-0050">Antiport</keyword>
<feature type="transmembrane region" description="Helical" evidence="10">
    <location>
        <begin position="20"/>
        <end position="38"/>
    </location>
</feature>
<dbReference type="Pfam" id="PF01554">
    <property type="entry name" value="MatE"/>
    <property type="match status" value="2"/>
</dbReference>
<evidence type="ECO:0000256" key="10">
    <source>
        <dbReference type="SAM" id="Phobius"/>
    </source>
</evidence>
<keyword evidence="6 10" id="KW-1133">Transmembrane helix</keyword>
<proteinExistence type="predicted"/>
<evidence type="ECO:0000256" key="1">
    <source>
        <dbReference type="ARBA" id="ARBA00004429"/>
    </source>
</evidence>
<reference evidence="11 12" key="1">
    <citation type="submission" date="2018-05" db="EMBL/GenBank/DDBJ databases">
        <title>Genomic Encyclopedia of Type Strains, Phase IV (KMG-IV): sequencing the most valuable type-strain genomes for metagenomic binning, comparative biology and taxonomic classification.</title>
        <authorList>
            <person name="Goeker M."/>
        </authorList>
    </citation>
    <scope>NUCLEOTIDE SEQUENCE [LARGE SCALE GENOMIC DNA]</scope>
    <source>
        <strain evidence="11 12">DSM 3183</strain>
    </source>
</reference>
<organism evidence="11 12">
    <name type="scientific">Blastomonas natatoria</name>
    <dbReference type="NCBI Taxonomy" id="34015"/>
    <lineage>
        <taxon>Bacteria</taxon>
        <taxon>Pseudomonadati</taxon>
        <taxon>Pseudomonadota</taxon>
        <taxon>Alphaproteobacteria</taxon>
        <taxon>Sphingomonadales</taxon>
        <taxon>Sphingomonadaceae</taxon>
        <taxon>Blastomonas</taxon>
    </lineage>
</organism>
<feature type="transmembrane region" description="Helical" evidence="10">
    <location>
        <begin position="173"/>
        <end position="195"/>
    </location>
</feature>
<keyword evidence="2" id="KW-0813">Transport</keyword>
<dbReference type="RefSeq" id="WP_110297634.1">
    <property type="nucleotide sequence ID" value="NZ_QJJM01000002.1"/>
</dbReference>
<protein>
    <recommendedName>
        <fullName evidence="9">Multidrug-efflux transporter</fullName>
    </recommendedName>
</protein>
<comment type="subcellular location">
    <subcellularLocation>
        <location evidence="1">Cell inner membrane</location>
        <topology evidence="1">Multi-pass membrane protein</topology>
    </subcellularLocation>
</comment>
<evidence type="ECO:0000256" key="4">
    <source>
        <dbReference type="ARBA" id="ARBA00022475"/>
    </source>
</evidence>
<gene>
    <name evidence="11" type="ORF">C7451_102236</name>
</gene>
<dbReference type="EMBL" id="QJJM01000002">
    <property type="protein sequence ID" value="PXW78564.1"/>
    <property type="molecule type" value="Genomic_DNA"/>
</dbReference>
<evidence type="ECO:0000256" key="6">
    <source>
        <dbReference type="ARBA" id="ARBA00022989"/>
    </source>
</evidence>
<dbReference type="OrthoDB" id="9780160at2"/>
<dbReference type="AlphaFoldDB" id="A0A2V3VBL7"/>
<dbReference type="GO" id="GO:0015297">
    <property type="term" value="F:antiporter activity"/>
    <property type="evidence" value="ECO:0007669"/>
    <property type="project" value="UniProtKB-KW"/>
</dbReference>
<dbReference type="GO" id="GO:0042910">
    <property type="term" value="F:xenobiotic transmembrane transporter activity"/>
    <property type="evidence" value="ECO:0007669"/>
    <property type="project" value="InterPro"/>
</dbReference>
<feature type="transmembrane region" description="Helical" evidence="10">
    <location>
        <begin position="408"/>
        <end position="429"/>
    </location>
</feature>
<feature type="transmembrane region" description="Helical" evidence="10">
    <location>
        <begin position="287"/>
        <end position="310"/>
    </location>
</feature>
<keyword evidence="7" id="KW-0406">Ion transport</keyword>
<keyword evidence="5 10" id="KW-0812">Transmembrane</keyword>
<evidence type="ECO:0000256" key="8">
    <source>
        <dbReference type="ARBA" id="ARBA00023136"/>
    </source>
</evidence>
<dbReference type="InterPro" id="IPR048279">
    <property type="entry name" value="MdtK-like"/>
</dbReference>
<accession>A0A2V3VBL7</accession>